<dbReference type="AlphaFoldDB" id="A0A4P6HLM3"/>
<accession>A0A4P6HLM3</accession>
<sequence length="330" mass="38316">MNIDSLEADYRANIRRAEELKQNTLDQLVRLFEKHELTLGVPLEGRVKSWSSIVEKIDRKSLDIDKITDLHDLVGIRIILLFIKDIATVDNIIRKNFNISGTEDTSDRLDESQFGYKSQHYIVQIQEDWLNVPTWRDFKGINIEIQLRTLSQHIWATSSHKLQYKIESNVPKQLRRSIHRISALLEIVDMEFDRILIERAKYKESIRSDLDTSEILNVDTLARILDELLPKGNKSESENYSKLLSNLMELNVDTPEKLKKLIKENNKAIIESEEERLSYARSHNYIGTSKDRVNRGVFFTHVGLAREALRAKFGDAVVTDILTKEQSDIK</sequence>
<dbReference type="Gene3D" id="3.30.460.10">
    <property type="entry name" value="Beta Polymerase, domain 2"/>
    <property type="match status" value="1"/>
</dbReference>
<dbReference type="OrthoDB" id="9789634at2"/>
<feature type="coiled-coil region" evidence="1">
    <location>
        <begin position="3"/>
        <end position="34"/>
    </location>
</feature>
<keyword evidence="1" id="KW-0175">Coiled coil</keyword>
<dbReference type="SMART" id="SM00954">
    <property type="entry name" value="RelA_SpoT"/>
    <property type="match status" value="1"/>
</dbReference>
<dbReference type="Proteomes" id="UP000293296">
    <property type="component" value="Chromosome"/>
</dbReference>
<protein>
    <recommendedName>
        <fullName evidence="2">RelA/SpoT domain-containing protein</fullName>
    </recommendedName>
</protein>
<evidence type="ECO:0000259" key="2">
    <source>
        <dbReference type="SMART" id="SM00954"/>
    </source>
</evidence>
<dbReference type="PANTHER" id="PTHR41773:SF1">
    <property type="entry name" value="RELA_SPOT DOMAIN-CONTAINING PROTEIN"/>
    <property type="match status" value="1"/>
</dbReference>
<keyword evidence="4" id="KW-1185">Reference proteome</keyword>
<evidence type="ECO:0000313" key="3">
    <source>
        <dbReference type="EMBL" id="QAZ65968.1"/>
    </source>
</evidence>
<proteinExistence type="predicted"/>
<dbReference type="RefSeq" id="WP_129348793.1">
    <property type="nucleotide sequence ID" value="NZ_CP026538.1"/>
</dbReference>
<reference evidence="3 4" key="1">
    <citation type="submission" date="2018-02" db="EMBL/GenBank/DDBJ databases">
        <title>Genome sequence of Desulfovibrio carbinolicus DSM 3852.</title>
        <authorList>
            <person name="Wilbanks E."/>
            <person name="Skennerton C.T."/>
            <person name="Orphan V.J."/>
        </authorList>
    </citation>
    <scope>NUCLEOTIDE SEQUENCE [LARGE SCALE GENOMIC DNA]</scope>
    <source>
        <strain evidence="3 4">DSM 3852</strain>
    </source>
</reference>
<dbReference type="Pfam" id="PF04607">
    <property type="entry name" value="RelA_SpoT"/>
    <property type="match status" value="1"/>
</dbReference>
<dbReference type="Gene3D" id="1.10.287.860">
    <property type="entry name" value="Nucleotidyltransferase"/>
    <property type="match status" value="1"/>
</dbReference>
<feature type="domain" description="RelA/SpoT" evidence="2">
    <location>
        <begin position="45"/>
        <end position="170"/>
    </location>
</feature>
<dbReference type="SUPFAM" id="SSF81301">
    <property type="entry name" value="Nucleotidyltransferase"/>
    <property type="match status" value="1"/>
</dbReference>
<organism evidence="3 4">
    <name type="scientific">Solidesulfovibrio carbinolicus</name>
    <dbReference type="NCBI Taxonomy" id="296842"/>
    <lineage>
        <taxon>Bacteria</taxon>
        <taxon>Pseudomonadati</taxon>
        <taxon>Thermodesulfobacteriota</taxon>
        <taxon>Desulfovibrionia</taxon>
        <taxon>Desulfovibrionales</taxon>
        <taxon>Desulfovibrionaceae</taxon>
        <taxon>Solidesulfovibrio</taxon>
    </lineage>
</organism>
<dbReference type="InterPro" id="IPR007685">
    <property type="entry name" value="RelA_SpoT"/>
</dbReference>
<dbReference type="InterPro" id="IPR043519">
    <property type="entry name" value="NT_sf"/>
</dbReference>
<gene>
    <name evidence="3" type="ORF">C3Y92_01415</name>
</gene>
<name>A0A4P6HLM3_9BACT</name>
<evidence type="ECO:0000313" key="4">
    <source>
        <dbReference type="Proteomes" id="UP000293296"/>
    </source>
</evidence>
<dbReference type="KEGG" id="dcb:C3Y92_01415"/>
<dbReference type="EMBL" id="CP026538">
    <property type="protein sequence ID" value="QAZ65968.1"/>
    <property type="molecule type" value="Genomic_DNA"/>
</dbReference>
<dbReference type="CDD" id="cd05399">
    <property type="entry name" value="NT_Rel-Spo_like"/>
    <property type="match status" value="1"/>
</dbReference>
<dbReference type="PANTHER" id="PTHR41773">
    <property type="entry name" value="GTP PYROPHOSPHATASE-RELATED"/>
    <property type="match status" value="1"/>
</dbReference>
<evidence type="ECO:0000256" key="1">
    <source>
        <dbReference type="SAM" id="Coils"/>
    </source>
</evidence>
<dbReference type="GO" id="GO:0015969">
    <property type="term" value="P:guanosine tetraphosphate metabolic process"/>
    <property type="evidence" value="ECO:0007669"/>
    <property type="project" value="InterPro"/>
</dbReference>